<feature type="transmembrane region" description="Helical" evidence="8">
    <location>
        <begin position="117"/>
        <end position="141"/>
    </location>
</feature>
<proteinExistence type="inferred from homology"/>
<feature type="transmembrane region" description="Helical" evidence="8">
    <location>
        <begin position="273"/>
        <end position="295"/>
    </location>
</feature>
<keyword evidence="4 8" id="KW-0812">Transmembrane</keyword>
<gene>
    <name evidence="10" type="ORF">TRUGW13939_02375</name>
</gene>
<protein>
    <recommendedName>
        <fullName evidence="9">Major facilitator superfamily (MFS) profile domain-containing protein</fullName>
    </recommendedName>
</protein>
<evidence type="ECO:0000256" key="5">
    <source>
        <dbReference type="ARBA" id="ARBA00022989"/>
    </source>
</evidence>
<dbReference type="AlphaFoldDB" id="A0A7H8QQ55"/>
<organism evidence="10 11">
    <name type="scientific">Talaromyces rugulosus</name>
    <name type="common">Penicillium rugulosum</name>
    <dbReference type="NCBI Taxonomy" id="121627"/>
    <lineage>
        <taxon>Eukaryota</taxon>
        <taxon>Fungi</taxon>
        <taxon>Dikarya</taxon>
        <taxon>Ascomycota</taxon>
        <taxon>Pezizomycotina</taxon>
        <taxon>Eurotiomycetes</taxon>
        <taxon>Eurotiomycetidae</taxon>
        <taxon>Eurotiales</taxon>
        <taxon>Trichocomaceae</taxon>
        <taxon>Talaromyces</taxon>
        <taxon>Talaromyces sect. Islandici</taxon>
    </lineage>
</organism>
<dbReference type="InterPro" id="IPR005828">
    <property type="entry name" value="MFS_sugar_transport-like"/>
</dbReference>
<dbReference type="EMBL" id="CP055898">
    <property type="protein sequence ID" value="QKX55283.1"/>
    <property type="molecule type" value="Genomic_DNA"/>
</dbReference>
<feature type="transmembrane region" description="Helical" evidence="8">
    <location>
        <begin position="364"/>
        <end position="383"/>
    </location>
</feature>
<dbReference type="PRINTS" id="PR00171">
    <property type="entry name" value="SUGRTRNSPORT"/>
</dbReference>
<feature type="domain" description="Major facilitator superfamily (MFS) profile" evidence="9">
    <location>
        <begin position="17"/>
        <end position="459"/>
    </location>
</feature>
<dbReference type="GO" id="GO:0005351">
    <property type="term" value="F:carbohydrate:proton symporter activity"/>
    <property type="evidence" value="ECO:0007669"/>
    <property type="project" value="TreeGrafter"/>
</dbReference>
<evidence type="ECO:0000313" key="10">
    <source>
        <dbReference type="EMBL" id="QKX55283.1"/>
    </source>
</evidence>
<feature type="transmembrane region" description="Helical" evidence="8">
    <location>
        <begin position="338"/>
        <end position="358"/>
    </location>
</feature>
<evidence type="ECO:0000256" key="4">
    <source>
        <dbReference type="ARBA" id="ARBA00022692"/>
    </source>
</evidence>
<dbReference type="PANTHER" id="PTHR48022">
    <property type="entry name" value="PLASTIDIC GLUCOSE TRANSPORTER 4"/>
    <property type="match status" value="1"/>
</dbReference>
<dbReference type="InterPro" id="IPR020846">
    <property type="entry name" value="MFS_dom"/>
</dbReference>
<feature type="transmembrane region" description="Helical" evidence="8">
    <location>
        <begin position="432"/>
        <end position="455"/>
    </location>
</feature>
<accession>A0A7H8QQ55</accession>
<dbReference type="OrthoDB" id="6133115at2759"/>
<reference evidence="11" key="1">
    <citation type="submission" date="2020-06" db="EMBL/GenBank/DDBJ databases">
        <title>A chromosome-scale genome assembly of Talaromyces rugulosus W13939.</title>
        <authorList>
            <person name="Wang B."/>
            <person name="Guo L."/>
            <person name="Ye K."/>
            <person name="Wang L."/>
        </authorList>
    </citation>
    <scope>NUCLEOTIDE SEQUENCE [LARGE SCALE GENOMIC DNA]</scope>
    <source>
        <strain evidence="11">W13939</strain>
    </source>
</reference>
<evidence type="ECO:0000256" key="6">
    <source>
        <dbReference type="ARBA" id="ARBA00023136"/>
    </source>
</evidence>
<dbReference type="Proteomes" id="UP000509510">
    <property type="component" value="Chromosome I"/>
</dbReference>
<keyword evidence="6 8" id="KW-0472">Membrane</keyword>
<dbReference type="InterPro" id="IPR036259">
    <property type="entry name" value="MFS_trans_sf"/>
</dbReference>
<feature type="transmembrane region" description="Helical" evidence="8">
    <location>
        <begin position="12"/>
        <end position="30"/>
    </location>
</feature>
<dbReference type="PROSITE" id="PS00217">
    <property type="entry name" value="SUGAR_TRANSPORT_2"/>
    <property type="match status" value="1"/>
</dbReference>
<evidence type="ECO:0000259" key="9">
    <source>
        <dbReference type="PROSITE" id="PS50850"/>
    </source>
</evidence>
<dbReference type="FunFam" id="1.20.1250.20:FF:000078">
    <property type="entry name" value="MFS maltose transporter, putative"/>
    <property type="match status" value="1"/>
</dbReference>
<evidence type="ECO:0000256" key="7">
    <source>
        <dbReference type="RuleBase" id="RU003346"/>
    </source>
</evidence>
<dbReference type="GeneID" id="55989884"/>
<keyword evidence="5 8" id="KW-1133">Transmembrane helix</keyword>
<dbReference type="InterPro" id="IPR005829">
    <property type="entry name" value="Sugar_transporter_CS"/>
</dbReference>
<feature type="transmembrane region" description="Helical" evidence="8">
    <location>
        <begin position="93"/>
        <end position="111"/>
    </location>
</feature>
<dbReference type="InterPro" id="IPR050360">
    <property type="entry name" value="MFS_Sugar_Transporters"/>
</dbReference>
<dbReference type="InterPro" id="IPR003663">
    <property type="entry name" value="Sugar/inositol_transpt"/>
</dbReference>
<keyword evidence="11" id="KW-1185">Reference proteome</keyword>
<comment type="subcellular location">
    <subcellularLocation>
        <location evidence="1">Membrane</location>
        <topology evidence="1">Multi-pass membrane protein</topology>
    </subcellularLocation>
</comment>
<dbReference type="SUPFAM" id="SSF103473">
    <property type="entry name" value="MFS general substrate transporter"/>
    <property type="match status" value="1"/>
</dbReference>
<evidence type="ECO:0000256" key="1">
    <source>
        <dbReference type="ARBA" id="ARBA00004141"/>
    </source>
</evidence>
<evidence type="ECO:0000256" key="2">
    <source>
        <dbReference type="ARBA" id="ARBA00010992"/>
    </source>
</evidence>
<dbReference type="Gene3D" id="1.20.1250.20">
    <property type="entry name" value="MFS general substrate transporter like domains"/>
    <property type="match status" value="1"/>
</dbReference>
<dbReference type="Pfam" id="PF00083">
    <property type="entry name" value="Sugar_tr"/>
    <property type="match status" value="1"/>
</dbReference>
<dbReference type="NCBIfam" id="TIGR00879">
    <property type="entry name" value="SP"/>
    <property type="match status" value="1"/>
</dbReference>
<feature type="transmembrane region" description="Helical" evidence="8">
    <location>
        <begin position="184"/>
        <end position="205"/>
    </location>
</feature>
<feature type="transmembrane region" description="Helical" evidence="8">
    <location>
        <begin position="404"/>
        <end position="426"/>
    </location>
</feature>
<evidence type="ECO:0000256" key="8">
    <source>
        <dbReference type="SAM" id="Phobius"/>
    </source>
</evidence>
<dbReference type="PROSITE" id="PS50850">
    <property type="entry name" value="MFS"/>
    <property type="match status" value="1"/>
</dbReference>
<keyword evidence="3 7" id="KW-0813">Transport</keyword>
<sequence length="510" mass="56588">MFGFDIDFARHRWAIFYCSVSAIGALVFGYDNTYYSGILGMQQFKNDFGDHYVNGEKALATQFTSVTTSSIYIGDMLGALISGPLNDRFGRKTVLWIASFFVLAGGITQVADTSYEAVIIVGRILIGLGVGNFTVTSLLYMGEVAPIEIRSPALYMYQFLQSCSQLVASGVTQGTNSINSTLSYKLPMGGLVILPLVMFIMLPFIPESPTWYVSRGKRDEAEKSLRKIHQNDTSYDPSADLALLEQAREYEEEQLRASSWKSLLLDSVERKKLVWAAGGMYAQQICGIIFFYNYGVVFAEALGVSQPFTITLITMILQIFAVGACVLTANKLSRRSNLLVSTGMIFLGFIVIGGIGTQKELSTASKYVVVVFSYVVICAYNFGQGPLSYAVTRELSVGVNQNKIISVSVVSLYFFLWLISFTAPYLYDNAGLGPMVGFVYAGTTLTSLAWVWFCVGETQGRTQIEISLFFTNHIPARKWKTHVFPEFQALNKEKNQFEGEKPDVQHMEQT</sequence>
<dbReference type="PANTHER" id="PTHR48022:SF77">
    <property type="entry name" value="MAJOR FACILITATOR SUPERFAMILY (MFS) PROFILE DOMAIN-CONTAINING PROTEIN"/>
    <property type="match status" value="1"/>
</dbReference>
<dbReference type="KEGG" id="trg:TRUGW13939_02375"/>
<name>A0A7H8QQ55_TALRU</name>
<evidence type="ECO:0000256" key="3">
    <source>
        <dbReference type="ARBA" id="ARBA00022448"/>
    </source>
</evidence>
<feature type="transmembrane region" description="Helical" evidence="8">
    <location>
        <begin position="307"/>
        <end position="326"/>
    </location>
</feature>
<dbReference type="GO" id="GO:0016020">
    <property type="term" value="C:membrane"/>
    <property type="evidence" value="ECO:0007669"/>
    <property type="project" value="UniProtKB-SubCell"/>
</dbReference>
<evidence type="ECO:0000313" key="11">
    <source>
        <dbReference type="Proteomes" id="UP000509510"/>
    </source>
</evidence>
<dbReference type="RefSeq" id="XP_035341462.1">
    <property type="nucleotide sequence ID" value="XM_035485569.1"/>
</dbReference>
<comment type="similarity">
    <text evidence="2 7">Belongs to the major facilitator superfamily. Sugar transporter (TC 2.A.1.1) family.</text>
</comment>